<dbReference type="SUPFAM" id="SSF53474">
    <property type="entry name" value="alpha/beta-Hydrolases"/>
    <property type="match status" value="1"/>
</dbReference>
<gene>
    <name evidence="1" type="ORF">H8S57_12940</name>
</gene>
<evidence type="ECO:0000313" key="2">
    <source>
        <dbReference type="Proteomes" id="UP000661435"/>
    </source>
</evidence>
<dbReference type="AlphaFoldDB" id="A0A8J6J6J9"/>
<name>A0A8J6J6J9_9FIRM</name>
<keyword evidence="2" id="KW-1185">Reference proteome</keyword>
<dbReference type="RefSeq" id="WP_186908451.1">
    <property type="nucleotide sequence ID" value="NZ_JACOPP010000021.1"/>
</dbReference>
<accession>A0A8J6J6J9</accession>
<dbReference type="Gene3D" id="3.40.50.1820">
    <property type="entry name" value="alpha/beta hydrolase"/>
    <property type="match status" value="1"/>
</dbReference>
<proteinExistence type="predicted"/>
<organism evidence="1 2">
    <name type="scientific">Lawsonibacter hominis</name>
    <dbReference type="NCBI Taxonomy" id="2763053"/>
    <lineage>
        <taxon>Bacteria</taxon>
        <taxon>Bacillati</taxon>
        <taxon>Bacillota</taxon>
        <taxon>Clostridia</taxon>
        <taxon>Eubacteriales</taxon>
        <taxon>Oscillospiraceae</taxon>
        <taxon>Lawsonibacter</taxon>
    </lineage>
</organism>
<dbReference type="InterPro" id="IPR024499">
    <property type="entry name" value="Mbeg1-like"/>
</dbReference>
<evidence type="ECO:0000313" key="1">
    <source>
        <dbReference type="EMBL" id="MBC5734623.1"/>
    </source>
</evidence>
<dbReference type="InterPro" id="IPR029058">
    <property type="entry name" value="AB_hydrolase_fold"/>
</dbReference>
<dbReference type="Pfam" id="PF11187">
    <property type="entry name" value="Mbeg1-like"/>
    <property type="match status" value="1"/>
</dbReference>
<protein>
    <submittedName>
        <fullName evidence="1">DUF2974 domain-containing protein</fullName>
    </submittedName>
</protein>
<dbReference type="Proteomes" id="UP000661435">
    <property type="component" value="Unassembled WGS sequence"/>
</dbReference>
<sequence length="373" mass="41403">MPDLFDYLIWRGDLTLEQSPFNDVDSLILCSLSYAALDGLVGPGGATIRQAAEAFVRAGGQWPKERRGGGMEFWEDALRLLEQLAGTARFGTMRLFDSVNYVDTAAEEQFSAVTVDTGDGAYFVSYRGTDSTLIGWKEDFNMSYQTPVPAQRSAAEYLRDAARRRRGRLRVGGHSKGGNLAVYAAAHTPQPVQARLEAVYNNDGPGFCAGALDETGYAAVRERIRTFVPQTSIVGMLLDHEERYTVVRSRQVGLLQHDPFSWQVEGPDFVRLETVTSSSRFLSLTLKNWVASMDRERREAFVDALFDILGSAGADTTEELSEGWLKNAAAILSKLRSVDDETRRMLLEVLRALLAAARESMPELLAYHRRRGG</sequence>
<dbReference type="EMBL" id="JACOPP010000021">
    <property type="protein sequence ID" value="MBC5734623.1"/>
    <property type="molecule type" value="Genomic_DNA"/>
</dbReference>
<reference evidence="1" key="1">
    <citation type="submission" date="2020-08" db="EMBL/GenBank/DDBJ databases">
        <title>Genome public.</title>
        <authorList>
            <person name="Liu C."/>
            <person name="Sun Q."/>
        </authorList>
    </citation>
    <scope>NUCLEOTIDE SEQUENCE</scope>
    <source>
        <strain evidence="1">NSJ-51</strain>
    </source>
</reference>
<comment type="caution">
    <text evidence="1">The sequence shown here is derived from an EMBL/GenBank/DDBJ whole genome shotgun (WGS) entry which is preliminary data.</text>
</comment>